<dbReference type="InterPro" id="IPR033121">
    <property type="entry name" value="PEPTIDASE_A1"/>
</dbReference>
<dbReference type="GO" id="GO:0006508">
    <property type="term" value="P:proteolysis"/>
    <property type="evidence" value="ECO:0007669"/>
    <property type="project" value="InterPro"/>
</dbReference>
<proteinExistence type="inferred from homology"/>
<dbReference type="WBParaSite" id="ACRNAN_scaffold16241.g27302.t1">
    <property type="protein sequence ID" value="ACRNAN_scaffold16241.g27302.t1"/>
    <property type="gene ID" value="ACRNAN_scaffold16241.g27302"/>
</dbReference>
<dbReference type="GO" id="GO:0005764">
    <property type="term" value="C:lysosome"/>
    <property type="evidence" value="ECO:0007669"/>
    <property type="project" value="TreeGrafter"/>
</dbReference>
<comment type="similarity">
    <text evidence="1">Belongs to the peptidase A1 family.</text>
</comment>
<dbReference type="Gene3D" id="2.40.70.10">
    <property type="entry name" value="Acid Proteases"/>
    <property type="match status" value="1"/>
</dbReference>
<sequence>MVHDAYGDYYNNTFNSAASSTYKFIGNTTDSHGDGELIGQDVVKLNAIQQGLLSQPIFTTYFIGETNQTDYPPPSWFLPGGKITYGGLDPQNCGDVIAYQALSAATYFQFTLSGISIGKYSTTQSYQVVIDVENEILGPVNLIDGIANAIGAVYSGPDEGEWQYYIDCNATVPPLNLKIGSTTLSIDAKYLITRIGGYCIVNMNTMYNGAFGPPVFLGQSLAQQYCTVFDLGNKRIGFAPMKNG</sequence>
<organism evidence="3 4">
    <name type="scientific">Acrobeloides nanus</name>
    <dbReference type="NCBI Taxonomy" id="290746"/>
    <lineage>
        <taxon>Eukaryota</taxon>
        <taxon>Metazoa</taxon>
        <taxon>Ecdysozoa</taxon>
        <taxon>Nematoda</taxon>
        <taxon>Chromadorea</taxon>
        <taxon>Rhabditida</taxon>
        <taxon>Tylenchina</taxon>
        <taxon>Cephalobomorpha</taxon>
        <taxon>Cephaloboidea</taxon>
        <taxon>Cephalobidae</taxon>
        <taxon>Acrobeloides</taxon>
    </lineage>
</organism>
<evidence type="ECO:0000313" key="3">
    <source>
        <dbReference type="Proteomes" id="UP000887540"/>
    </source>
</evidence>
<dbReference type="InterPro" id="IPR001461">
    <property type="entry name" value="Aspartic_peptidase_A1"/>
</dbReference>
<name>A0A914CZC3_9BILA</name>
<dbReference type="PANTHER" id="PTHR47966">
    <property type="entry name" value="BETA-SITE APP-CLEAVING ENZYME, ISOFORM A-RELATED"/>
    <property type="match status" value="1"/>
</dbReference>
<dbReference type="Pfam" id="PF00026">
    <property type="entry name" value="Asp"/>
    <property type="match status" value="1"/>
</dbReference>
<keyword evidence="3" id="KW-1185">Reference proteome</keyword>
<dbReference type="CDD" id="cd05471">
    <property type="entry name" value="pepsin_like"/>
    <property type="match status" value="1"/>
</dbReference>
<evidence type="ECO:0000313" key="4">
    <source>
        <dbReference type="WBParaSite" id="ACRNAN_scaffold16241.g27302.t1"/>
    </source>
</evidence>
<dbReference type="InterPro" id="IPR021109">
    <property type="entry name" value="Peptidase_aspartic_dom_sf"/>
</dbReference>
<dbReference type="InterPro" id="IPR034164">
    <property type="entry name" value="Pepsin-like_dom"/>
</dbReference>
<feature type="domain" description="Peptidase A1" evidence="2">
    <location>
        <begin position="1"/>
        <end position="239"/>
    </location>
</feature>
<dbReference type="GO" id="GO:0004190">
    <property type="term" value="F:aspartic-type endopeptidase activity"/>
    <property type="evidence" value="ECO:0007669"/>
    <property type="project" value="InterPro"/>
</dbReference>
<dbReference type="PROSITE" id="PS51767">
    <property type="entry name" value="PEPTIDASE_A1"/>
    <property type="match status" value="1"/>
</dbReference>
<dbReference type="AlphaFoldDB" id="A0A914CZC3"/>
<dbReference type="Proteomes" id="UP000887540">
    <property type="component" value="Unplaced"/>
</dbReference>
<evidence type="ECO:0000256" key="1">
    <source>
        <dbReference type="ARBA" id="ARBA00007447"/>
    </source>
</evidence>
<dbReference type="SUPFAM" id="SSF50630">
    <property type="entry name" value="Acid proteases"/>
    <property type="match status" value="1"/>
</dbReference>
<dbReference type="PANTHER" id="PTHR47966:SF45">
    <property type="entry name" value="PEPTIDASE A1 DOMAIN-CONTAINING PROTEIN"/>
    <property type="match status" value="1"/>
</dbReference>
<evidence type="ECO:0000259" key="2">
    <source>
        <dbReference type="PROSITE" id="PS51767"/>
    </source>
</evidence>
<reference evidence="4" key="1">
    <citation type="submission" date="2022-11" db="UniProtKB">
        <authorList>
            <consortium name="WormBaseParasite"/>
        </authorList>
    </citation>
    <scope>IDENTIFICATION</scope>
</reference>
<protein>
    <submittedName>
        <fullName evidence="4">Peptidase A1 domain-containing protein</fullName>
    </submittedName>
</protein>
<accession>A0A914CZC3</accession>